<keyword evidence="9" id="KW-1185">Reference proteome</keyword>
<evidence type="ECO:0000256" key="3">
    <source>
        <dbReference type="ARBA" id="ARBA00022692"/>
    </source>
</evidence>
<evidence type="ECO:0000256" key="4">
    <source>
        <dbReference type="ARBA" id="ARBA00022989"/>
    </source>
</evidence>
<evidence type="ECO:0000256" key="2">
    <source>
        <dbReference type="ARBA" id="ARBA00022448"/>
    </source>
</evidence>
<name>A0A165XR76_9BACI</name>
<dbReference type="PROSITE" id="PS00217">
    <property type="entry name" value="SUGAR_TRANSPORT_2"/>
    <property type="match status" value="1"/>
</dbReference>
<evidence type="ECO:0000256" key="5">
    <source>
        <dbReference type="ARBA" id="ARBA00023136"/>
    </source>
</evidence>
<feature type="transmembrane region" description="Helical" evidence="6">
    <location>
        <begin position="284"/>
        <end position="303"/>
    </location>
</feature>
<reference evidence="8 9" key="1">
    <citation type="submission" date="2016-04" db="EMBL/GenBank/DDBJ databases">
        <title>Draft genome sequence of Aeribacillus pallidus 8m3 from petroleum reservoir.</title>
        <authorList>
            <person name="Poltaraus A.B."/>
            <person name="Nazina T.N."/>
            <person name="Tourova T.P."/>
            <person name="Malakho S.M."/>
            <person name="Korshunova A.V."/>
            <person name="Sokolova D.S."/>
        </authorList>
    </citation>
    <scope>NUCLEOTIDE SEQUENCE [LARGE SCALE GENOMIC DNA]</scope>
    <source>
        <strain evidence="8 9">8m3</strain>
    </source>
</reference>
<feature type="transmembrane region" description="Helical" evidence="6">
    <location>
        <begin position="49"/>
        <end position="69"/>
    </location>
</feature>
<dbReference type="InterPro" id="IPR011701">
    <property type="entry name" value="MFS"/>
</dbReference>
<dbReference type="STRING" id="33936.AZI98_09680"/>
<dbReference type="RefSeq" id="WP_063388075.1">
    <property type="nucleotide sequence ID" value="NZ_LVHY01000047.1"/>
</dbReference>
<dbReference type="PROSITE" id="PS50850">
    <property type="entry name" value="MFS"/>
    <property type="match status" value="1"/>
</dbReference>
<dbReference type="PANTHER" id="PTHR23526:SF2">
    <property type="entry name" value="MAJOR FACILITATOR SUPERFAMILY (MFS) PROFILE DOMAIN-CONTAINING PROTEIN"/>
    <property type="match status" value="1"/>
</dbReference>
<dbReference type="InterPro" id="IPR020846">
    <property type="entry name" value="MFS_dom"/>
</dbReference>
<dbReference type="EMBL" id="LWBR01000024">
    <property type="protein sequence ID" value="KZN96316.1"/>
    <property type="molecule type" value="Genomic_DNA"/>
</dbReference>
<dbReference type="Pfam" id="PF07690">
    <property type="entry name" value="MFS_1"/>
    <property type="match status" value="1"/>
</dbReference>
<feature type="transmembrane region" description="Helical" evidence="6">
    <location>
        <begin position="106"/>
        <end position="129"/>
    </location>
</feature>
<keyword evidence="2" id="KW-0813">Transport</keyword>
<feature type="transmembrane region" description="Helical" evidence="6">
    <location>
        <begin position="20"/>
        <end position="43"/>
    </location>
</feature>
<feature type="transmembrane region" description="Helical" evidence="6">
    <location>
        <begin position="309"/>
        <end position="333"/>
    </location>
</feature>
<comment type="subcellular location">
    <subcellularLocation>
        <location evidence="1">Cell membrane</location>
        <topology evidence="1">Multi-pass membrane protein</topology>
    </subcellularLocation>
</comment>
<keyword evidence="3 6" id="KW-0812">Transmembrane</keyword>
<feature type="transmembrane region" description="Helical" evidence="6">
    <location>
        <begin position="221"/>
        <end position="246"/>
    </location>
</feature>
<keyword evidence="4 6" id="KW-1133">Transmembrane helix</keyword>
<feature type="transmembrane region" description="Helical" evidence="6">
    <location>
        <begin position="378"/>
        <end position="397"/>
    </location>
</feature>
<evidence type="ECO:0000313" key="9">
    <source>
        <dbReference type="Proteomes" id="UP000076476"/>
    </source>
</evidence>
<dbReference type="Gene3D" id="1.20.1250.20">
    <property type="entry name" value="MFS general substrate transporter like domains"/>
    <property type="match status" value="2"/>
</dbReference>
<organism evidence="8 9">
    <name type="scientific">Aeribacillus pallidus</name>
    <dbReference type="NCBI Taxonomy" id="33936"/>
    <lineage>
        <taxon>Bacteria</taxon>
        <taxon>Bacillati</taxon>
        <taxon>Bacillota</taxon>
        <taxon>Bacilli</taxon>
        <taxon>Bacillales</taxon>
        <taxon>Bacillaceae</taxon>
        <taxon>Aeribacillus</taxon>
    </lineage>
</organism>
<dbReference type="GO" id="GO:0022857">
    <property type="term" value="F:transmembrane transporter activity"/>
    <property type="evidence" value="ECO:0007669"/>
    <property type="project" value="InterPro"/>
</dbReference>
<evidence type="ECO:0000259" key="7">
    <source>
        <dbReference type="PROSITE" id="PS50850"/>
    </source>
</evidence>
<sequence>MINVKKWIGSRKTDHDLMLLLMIGGFYSLSIALSNTFVNVYLWKQSGELIDLGLYNLFIVIFQPLAFIIAGKVSKKIDRVVVLRLGVSFLAAFFLTVLVLKDQAVNYMYLLGAIIGVGYGFYWLAFNVLTFEITEPETRDFFNGFLGILTSLSGMVGPMLAGLIISRLTNTIGYKVIFAVSLMLFTVAVMLSFFFTSRKAHGDYILLKIIQERKRNKNWRLITNAHVFQGLREGTFTFFINVFVYIVTKSEMALGTFSFLNSFVAFFTYIVASRWITKKMRKKAILAGGLMLYFSLFLILFQISYERLLIYAIAIGIAYPILLVPYSSITYDVIGKGWNIAQARIEYIVVREIFLNAGRILSILFFIFTVALTNETKTIPFLLLLIGSGHAFIYLFVKQIRLKESNRPLKQEKRIHRPNLADGEKG</sequence>
<dbReference type="InterPro" id="IPR052528">
    <property type="entry name" value="Sugar_transport-like"/>
</dbReference>
<accession>A0A165XR76</accession>
<feature type="domain" description="Major facilitator superfamily (MFS) profile" evidence="7">
    <location>
        <begin position="1"/>
        <end position="200"/>
    </location>
</feature>
<dbReference type="CDD" id="cd06174">
    <property type="entry name" value="MFS"/>
    <property type="match status" value="1"/>
</dbReference>
<dbReference type="InterPro" id="IPR036259">
    <property type="entry name" value="MFS_trans_sf"/>
</dbReference>
<feature type="transmembrane region" description="Helical" evidence="6">
    <location>
        <begin position="172"/>
        <end position="195"/>
    </location>
</feature>
<gene>
    <name evidence="8" type="ORF">AZI98_09680</name>
</gene>
<keyword evidence="5 6" id="KW-0472">Membrane</keyword>
<feature type="transmembrane region" description="Helical" evidence="6">
    <location>
        <begin position="141"/>
        <end position="166"/>
    </location>
</feature>
<dbReference type="AlphaFoldDB" id="A0A165XR76"/>
<dbReference type="GO" id="GO:0005886">
    <property type="term" value="C:plasma membrane"/>
    <property type="evidence" value="ECO:0007669"/>
    <property type="project" value="UniProtKB-SubCell"/>
</dbReference>
<evidence type="ECO:0000313" key="8">
    <source>
        <dbReference type="EMBL" id="KZN96316.1"/>
    </source>
</evidence>
<feature type="transmembrane region" description="Helical" evidence="6">
    <location>
        <begin position="252"/>
        <end position="272"/>
    </location>
</feature>
<dbReference type="Proteomes" id="UP000076476">
    <property type="component" value="Unassembled WGS sequence"/>
</dbReference>
<proteinExistence type="predicted"/>
<accession>A0A164AZV8</accession>
<dbReference type="OrthoDB" id="2086294at2"/>
<feature type="transmembrane region" description="Helical" evidence="6">
    <location>
        <begin position="353"/>
        <end position="372"/>
    </location>
</feature>
<evidence type="ECO:0000256" key="6">
    <source>
        <dbReference type="SAM" id="Phobius"/>
    </source>
</evidence>
<dbReference type="PANTHER" id="PTHR23526">
    <property type="entry name" value="INTEGRAL MEMBRANE TRANSPORT PROTEIN-RELATED"/>
    <property type="match status" value="1"/>
</dbReference>
<evidence type="ECO:0000256" key="1">
    <source>
        <dbReference type="ARBA" id="ARBA00004651"/>
    </source>
</evidence>
<comment type="caution">
    <text evidence="8">The sequence shown here is derived from an EMBL/GenBank/DDBJ whole genome shotgun (WGS) entry which is preliminary data.</text>
</comment>
<dbReference type="InterPro" id="IPR005829">
    <property type="entry name" value="Sugar_transporter_CS"/>
</dbReference>
<dbReference type="SUPFAM" id="SSF103473">
    <property type="entry name" value="MFS general substrate transporter"/>
    <property type="match status" value="1"/>
</dbReference>
<protein>
    <recommendedName>
        <fullName evidence="7">Major facilitator superfamily (MFS) profile domain-containing protein</fullName>
    </recommendedName>
</protein>
<feature type="transmembrane region" description="Helical" evidence="6">
    <location>
        <begin position="81"/>
        <end position="100"/>
    </location>
</feature>